<evidence type="ECO:0000256" key="4">
    <source>
        <dbReference type="ARBA" id="ARBA00022692"/>
    </source>
</evidence>
<keyword evidence="2 10" id="KW-0444">Lipid biosynthesis</keyword>
<evidence type="ECO:0000256" key="8">
    <source>
        <dbReference type="ARBA" id="ARBA00023209"/>
    </source>
</evidence>
<dbReference type="GO" id="GO:0043772">
    <property type="term" value="F:acyl-phosphate glycerol-3-phosphate acyltransferase activity"/>
    <property type="evidence" value="ECO:0007669"/>
    <property type="project" value="UniProtKB-UniRule"/>
</dbReference>
<keyword evidence="12" id="KW-0012">Acyltransferase</keyword>
<dbReference type="Proteomes" id="UP000253831">
    <property type="component" value="Unassembled WGS sequence"/>
</dbReference>
<keyword evidence="7 10" id="KW-0472">Membrane</keyword>
<evidence type="ECO:0000256" key="2">
    <source>
        <dbReference type="ARBA" id="ARBA00022516"/>
    </source>
</evidence>
<keyword evidence="8 10" id="KW-0594">Phospholipid biosynthesis</keyword>
<evidence type="ECO:0000256" key="9">
    <source>
        <dbReference type="ARBA" id="ARBA00023264"/>
    </source>
</evidence>
<dbReference type="EMBL" id="QPGA01000019">
    <property type="protein sequence ID" value="RDE50456.1"/>
    <property type="molecule type" value="Genomic_DNA"/>
</dbReference>
<comment type="subcellular location">
    <subcellularLocation>
        <location evidence="10">Cell membrane</location>
        <topology evidence="10">Multi-pass membrane protein</topology>
    </subcellularLocation>
</comment>
<protein>
    <recommendedName>
        <fullName evidence="10">Glycerol-3-phosphate acyltransferase</fullName>
    </recommendedName>
    <alternativeName>
        <fullName evidence="10">Acyl-PO4 G3P acyltransferase</fullName>
    </alternativeName>
    <alternativeName>
        <fullName evidence="10">Acyl-phosphate--glycerol-3-phosphate acyltransferase</fullName>
    </alternativeName>
    <alternativeName>
        <fullName evidence="10">G3P acyltransferase</fullName>
        <shortName evidence="10">GPAT</shortName>
        <ecNumber evidence="10">2.3.1.275</ecNumber>
    </alternativeName>
    <alternativeName>
        <fullName evidence="10">Lysophosphatidic acid synthase</fullName>
        <shortName evidence="10">LPA synthase</shortName>
    </alternativeName>
</protein>
<evidence type="ECO:0000256" key="6">
    <source>
        <dbReference type="ARBA" id="ARBA00023098"/>
    </source>
</evidence>
<comment type="subunit">
    <text evidence="10">Probably interacts with PlsX.</text>
</comment>
<keyword evidence="5 10" id="KW-1133">Transmembrane helix</keyword>
<dbReference type="EC" id="2.3.1.275" evidence="10"/>
<dbReference type="UniPathway" id="UPA00085"/>
<dbReference type="SMART" id="SM01207">
    <property type="entry name" value="G3P_acyltransf"/>
    <property type="match status" value="1"/>
</dbReference>
<sequence length="229" mass="23714">MPPSLVSALAVLAAYLLGSISFALVASRLFGLADPRSYGSKNPGATNVLRSGHKGAAIFTLIGDVAKGWLAVFLASHYAPQYGLPDYTVGLVALGVFFGHVYPVFLGFKGGKGVATAAGVLLAINLWLGLATLGTWLCVALTSRYSSLAALMAAAAAPVFAILAWGKDGIVLAIGIISMTLIGKHWPNLQRLMAGSEPQIGGKKQTPASDTTPVKTAKPVKPTRSKSPR</sequence>
<dbReference type="PANTHER" id="PTHR30309">
    <property type="entry name" value="INNER MEMBRANE PROTEIN YGIH"/>
    <property type="match status" value="1"/>
</dbReference>
<feature type="transmembrane region" description="Helical" evidence="10">
    <location>
        <begin position="87"/>
        <end position="108"/>
    </location>
</feature>
<keyword evidence="9 10" id="KW-1208">Phospholipid metabolism</keyword>
<comment type="similarity">
    <text evidence="10">Belongs to the PlsY family.</text>
</comment>
<dbReference type="Pfam" id="PF02660">
    <property type="entry name" value="G3P_acyltransf"/>
    <property type="match status" value="1"/>
</dbReference>
<comment type="caution">
    <text evidence="12">The sequence shown here is derived from an EMBL/GenBank/DDBJ whole genome shotgun (WGS) entry which is preliminary data.</text>
</comment>
<dbReference type="NCBIfam" id="TIGR00023">
    <property type="entry name" value="glycerol-3-phosphate 1-O-acyltransferase PlsY"/>
    <property type="match status" value="1"/>
</dbReference>
<comment type="catalytic activity">
    <reaction evidence="10">
        <text>an acyl phosphate + sn-glycerol 3-phosphate = a 1-acyl-sn-glycero-3-phosphate + phosphate</text>
        <dbReference type="Rhea" id="RHEA:34075"/>
        <dbReference type="ChEBI" id="CHEBI:43474"/>
        <dbReference type="ChEBI" id="CHEBI:57597"/>
        <dbReference type="ChEBI" id="CHEBI:57970"/>
        <dbReference type="ChEBI" id="CHEBI:59918"/>
        <dbReference type="EC" id="2.3.1.275"/>
    </reaction>
</comment>
<evidence type="ECO:0000313" key="12">
    <source>
        <dbReference type="EMBL" id="RDE50456.1"/>
    </source>
</evidence>
<gene>
    <name evidence="10 12" type="primary">plsY</name>
    <name evidence="12" type="ORF">DVS81_10980</name>
</gene>
<dbReference type="AlphaFoldDB" id="A0A369XNJ9"/>
<comment type="function">
    <text evidence="10">Catalyzes the transfer of an acyl group from acyl-phosphate (acyl-PO(4)) to glycerol-3-phosphate (G3P) to form lysophosphatidic acid (LPA). This enzyme utilizes acyl-phosphate as fatty acyl donor, but not acyl-CoA or acyl-ACP.</text>
</comment>
<dbReference type="InterPro" id="IPR003811">
    <property type="entry name" value="G3P_acylTferase_PlsY"/>
</dbReference>
<dbReference type="GO" id="GO:0008654">
    <property type="term" value="P:phospholipid biosynthetic process"/>
    <property type="evidence" value="ECO:0007669"/>
    <property type="project" value="UniProtKB-UniRule"/>
</dbReference>
<organism evidence="12 13">
    <name type="scientific">Candidatus Accumulibacter meliphilus</name>
    <dbReference type="NCBI Taxonomy" id="2211374"/>
    <lineage>
        <taxon>Bacteria</taxon>
        <taxon>Pseudomonadati</taxon>
        <taxon>Pseudomonadota</taxon>
        <taxon>Betaproteobacteria</taxon>
        <taxon>Candidatus Accumulibacter</taxon>
    </lineage>
</organism>
<keyword evidence="6 10" id="KW-0443">Lipid metabolism</keyword>
<keyword evidence="3 10" id="KW-0808">Transferase</keyword>
<dbReference type="PANTHER" id="PTHR30309:SF0">
    <property type="entry name" value="GLYCEROL-3-PHOSPHATE ACYLTRANSFERASE-RELATED"/>
    <property type="match status" value="1"/>
</dbReference>
<keyword evidence="1 10" id="KW-1003">Cell membrane</keyword>
<comment type="pathway">
    <text evidence="10">Lipid metabolism; phospholipid metabolism.</text>
</comment>
<name>A0A369XNJ9_9PROT</name>
<evidence type="ECO:0000256" key="1">
    <source>
        <dbReference type="ARBA" id="ARBA00022475"/>
    </source>
</evidence>
<reference evidence="12 13" key="1">
    <citation type="submission" date="2018-05" db="EMBL/GenBank/DDBJ databases">
        <title>Integrated omic analyses show evidence that a Ca. Accumulibacter phosphatis strain performs denitrification under micro-aerobic conditions.</title>
        <authorList>
            <person name="Camejo P.Y."/>
            <person name="Katherine M.D."/>
            <person name="Daniel N.R."/>
        </authorList>
    </citation>
    <scope>NUCLEOTIDE SEQUENCE [LARGE SCALE GENOMIC DNA]</scope>
    <source>
        <strain evidence="12">UW-LDO-IC</strain>
    </source>
</reference>
<evidence type="ECO:0000256" key="11">
    <source>
        <dbReference type="SAM" id="MobiDB-lite"/>
    </source>
</evidence>
<keyword evidence="4 10" id="KW-0812">Transmembrane</keyword>
<evidence type="ECO:0000256" key="3">
    <source>
        <dbReference type="ARBA" id="ARBA00022679"/>
    </source>
</evidence>
<accession>A0A369XNJ9</accession>
<dbReference type="HAMAP" id="MF_01043">
    <property type="entry name" value="PlsY"/>
    <property type="match status" value="1"/>
</dbReference>
<evidence type="ECO:0000256" key="5">
    <source>
        <dbReference type="ARBA" id="ARBA00022989"/>
    </source>
</evidence>
<feature type="transmembrane region" description="Helical" evidence="10">
    <location>
        <begin position="169"/>
        <end position="186"/>
    </location>
</feature>
<feature type="transmembrane region" description="Helical" evidence="10">
    <location>
        <begin position="114"/>
        <end position="138"/>
    </location>
</feature>
<dbReference type="GO" id="GO:0005886">
    <property type="term" value="C:plasma membrane"/>
    <property type="evidence" value="ECO:0007669"/>
    <property type="project" value="UniProtKB-SubCell"/>
</dbReference>
<proteinExistence type="inferred from homology"/>
<evidence type="ECO:0000256" key="10">
    <source>
        <dbReference type="HAMAP-Rule" id="MF_01043"/>
    </source>
</evidence>
<evidence type="ECO:0000313" key="13">
    <source>
        <dbReference type="Proteomes" id="UP000253831"/>
    </source>
</evidence>
<evidence type="ECO:0000256" key="7">
    <source>
        <dbReference type="ARBA" id="ARBA00023136"/>
    </source>
</evidence>
<feature type="region of interest" description="Disordered" evidence="11">
    <location>
        <begin position="197"/>
        <end position="229"/>
    </location>
</feature>
<feature type="transmembrane region" description="Helical" evidence="10">
    <location>
        <begin position="55"/>
        <end position="75"/>
    </location>
</feature>